<dbReference type="CDD" id="cd06530">
    <property type="entry name" value="S26_SPase_I"/>
    <property type="match status" value="1"/>
</dbReference>
<feature type="transmembrane region" description="Helical" evidence="6">
    <location>
        <begin position="20"/>
        <end position="42"/>
    </location>
</feature>
<evidence type="ECO:0000256" key="3">
    <source>
        <dbReference type="ARBA" id="ARBA00022989"/>
    </source>
</evidence>
<dbReference type="SUPFAM" id="SSF51306">
    <property type="entry name" value="LexA/Signal peptidase"/>
    <property type="match status" value="1"/>
</dbReference>
<dbReference type="EMBL" id="BAABAH010000003">
    <property type="protein sequence ID" value="GAA3812026.1"/>
    <property type="molecule type" value="Genomic_DNA"/>
</dbReference>
<feature type="transmembrane region" description="Helical" evidence="6">
    <location>
        <begin position="155"/>
        <end position="174"/>
    </location>
</feature>
<protein>
    <recommendedName>
        <fullName evidence="5">Signal peptidase I</fullName>
        <ecNumber evidence="5">3.4.21.89</ecNumber>
    </recommendedName>
</protein>
<organism evidence="7 8">
    <name type="scientific">Nocardioides panacisoli</name>
    <dbReference type="NCBI Taxonomy" id="627624"/>
    <lineage>
        <taxon>Bacteria</taxon>
        <taxon>Bacillati</taxon>
        <taxon>Actinomycetota</taxon>
        <taxon>Actinomycetes</taxon>
        <taxon>Propionibacteriales</taxon>
        <taxon>Nocardioidaceae</taxon>
        <taxon>Nocardioides</taxon>
    </lineage>
</organism>
<sequence length="192" mass="21052">MSTSEHRRTTIARRTGRWAVSTATLLVILFCLAWIAPSLFGFSRYVITGPSMTGTYDRGSVVFEKPVDVADLEVGDVITYTPPADTGVTWLVTHRIVDIEPAEGGGLLFTTKGDHNPDPDPWHFQLVDQDQPVVQAGVPYVGWLFIALADKQTRMLAIGVPALLIALGALRQLVSATRETVRERRRPAALEA</sequence>
<dbReference type="RefSeq" id="WP_344773537.1">
    <property type="nucleotide sequence ID" value="NZ_BAABAH010000003.1"/>
</dbReference>
<dbReference type="EC" id="3.4.21.89" evidence="5"/>
<keyword evidence="4 6" id="KW-0472">Membrane</keyword>
<evidence type="ECO:0000256" key="4">
    <source>
        <dbReference type="ARBA" id="ARBA00023136"/>
    </source>
</evidence>
<name>A0ABP7I880_9ACTN</name>
<keyword evidence="8" id="KW-1185">Reference proteome</keyword>
<evidence type="ECO:0000313" key="8">
    <source>
        <dbReference type="Proteomes" id="UP001501821"/>
    </source>
</evidence>
<comment type="caution">
    <text evidence="7">The sequence shown here is derived from an EMBL/GenBank/DDBJ whole genome shotgun (WGS) entry which is preliminary data.</text>
</comment>
<evidence type="ECO:0000256" key="2">
    <source>
        <dbReference type="ARBA" id="ARBA00022692"/>
    </source>
</evidence>
<dbReference type="InterPro" id="IPR001733">
    <property type="entry name" value="Peptidase_S26B"/>
</dbReference>
<evidence type="ECO:0000256" key="5">
    <source>
        <dbReference type="NCBIfam" id="TIGR02228"/>
    </source>
</evidence>
<proteinExistence type="predicted"/>
<evidence type="ECO:0000313" key="7">
    <source>
        <dbReference type="EMBL" id="GAA3812026.1"/>
    </source>
</evidence>
<evidence type="ECO:0000256" key="1">
    <source>
        <dbReference type="ARBA" id="ARBA00004370"/>
    </source>
</evidence>
<dbReference type="InterPro" id="IPR036286">
    <property type="entry name" value="LexA/Signal_pep-like_sf"/>
</dbReference>
<evidence type="ECO:0000256" key="6">
    <source>
        <dbReference type="SAM" id="Phobius"/>
    </source>
</evidence>
<comment type="subcellular location">
    <subcellularLocation>
        <location evidence="1">Membrane</location>
    </subcellularLocation>
</comment>
<accession>A0ABP7I880</accession>
<reference evidence="8" key="1">
    <citation type="journal article" date="2019" name="Int. J. Syst. Evol. Microbiol.">
        <title>The Global Catalogue of Microorganisms (GCM) 10K type strain sequencing project: providing services to taxonomists for standard genome sequencing and annotation.</title>
        <authorList>
            <consortium name="The Broad Institute Genomics Platform"/>
            <consortium name="The Broad Institute Genome Sequencing Center for Infectious Disease"/>
            <person name="Wu L."/>
            <person name="Ma J."/>
        </authorList>
    </citation>
    <scope>NUCLEOTIDE SEQUENCE [LARGE SCALE GENOMIC DNA]</scope>
    <source>
        <strain evidence="8">JCM 16953</strain>
    </source>
</reference>
<keyword evidence="3 6" id="KW-1133">Transmembrane helix</keyword>
<dbReference type="Proteomes" id="UP001501821">
    <property type="component" value="Unassembled WGS sequence"/>
</dbReference>
<gene>
    <name evidence="7" type="ORF">GCM10022242_13130</name>
</gene>
<dbReference type="NCBIfam" id="TIGR02228">
    <property type="entry name" value="sigpep_I_arch"/>
    <property type="match status" value="1"/>
</dbReference>
<keyword evidence="2 6" id="KW-0812">Transmembrane</keyword>
<dbReference type="InterPro" id="IPR019533">
    <property type="entry name" value="Peptidase_S26"/>
</dbReference>